<keyword evidence="1" id="KW-0472">Membrane</keyword>
<dbReference type="RefSeq" id="WP_067191899.1">
    <property type="nucleotide sequence ID" value="NZ_CP126965.1"/>
</dbReference>
<proteinExistence type="predicted"/>
<reference evidence="2 4" key="1">
    <citation type="submission" date="2017-02" db="EMBL/GenBank/DDBJ databases">
        <authorList>
            <person name="Peterson S.W."/>
        </authorList>
    </citation>
    <scope>NUCLEOTIDE SEQUENCE [LARGE SCALE GENOMIC DNA]</scope>
    <source>
        <strain evidence="2 4">2B3F</strain>
    </source>
</reference>
<name>A0A1R4I664_9MICC</name>
<evidence type="ECO:0000313" key="2">
    <source>
        <dbReference type="EMBL" id="SJN15335.1"/>
    </source>
</evidence>
<evidence type="ECO:0000256" key="1">
    <source>
        <dbReference type="SAM" id="Phobius"/>
    </source>
</evidence>
<sequence>MDADSATATPARPFGTVLVTASLGLIAAALAGLTVTAAMSVGTGTLNIGAQLFLVVLYLALTAWVAAVAAGVFRGRLWSRSATVAILVFAVLISTWIFTGGDVLPGLILLAVAGVGLVSVLTKPVTDYFRARTARPGHDVASEG</sequence>
<accession>A0A1R4I664</accession>
<keyword evidence="1" id="KW-0812">Transmembrane</keyword>
<dbReference type="AlphaFoldDB" id="A0A1R4I664"/>
<reference evidence="3 5" key="2">
    <citation type="submission" date="2019-03" db="EMBL/GenBank/DDBJ databases">
        <title>Reclassification of Micrococcus aloeverae and Micrococcus yunnanensis as later heterotypic synonyms of Micrococcus luteus.</title>
        <authorList>
            <person name="Huang C.-H."/>
        </authorList>
    </citation>
    <scope>NUCLEOTIDE SEQUENCE [LARGE SCALE GENOMIC DNA]</scope>
    <source>
        <strain evidence="3 5">BCRC 12151</strain>
    </source>
</reference>
<keyword evidence="5" id="KW-1185">Reference proteome</keyword>
<evidence type="ECO:0000313" key="4">
    <source>
        <dbReference type="Proteomes" id="UP000196230"/>
    </source>
</evidence>
<gene>
    <name evidence="3" type="ORF">E4A49_10325</name>
    <name evidence="2" type="ORF">FM125_00095</name>
</gene>
<keyword evidence="1" id="KW-1133">Transmembrane helix</keyword>
<dbReference type="Proteomes" id="UP000297477">
    <property type="component" value="Unassembled WGS sequence"/>
</dbReference>
<evidence type="ECO:0000313" key="5">
    <source>
        <dbReference type="Proteomes" id="UP000297477"/>
    </source>
</evidence>
<dbReference type="Proteomes" id="UP000196230">
    <property type="component" value="Unassembled WGS sequence"/>
</dbReference>
<feature type="transmembrane region" description="Helical" evidence="1">
    <location>
        <begin position="48"/>
        <end position="70"/>
    </location>
</feature>
<dbReference type="EMBL" id="FUKP01000001">
    <property type="protein sequence ID" value="SJN15335.1"/>
    <property type="molecule type" value="Genomic_DNA"/>
</dbReference>
<feature type="transmembrane region" description="Helical" evidence="1">
    <location>
        <begin position="103"/>
        <end position="122"/>
    </location>
</feature>
<dbReference type="EMBL" id="SPKT01000024">
    <property type="protein sequence ID" value="TFH98104.1"/>
    <property type="molecule type" value="Genomic_DNA"/>
</dbReference>
<organism evidence="2 4">
    <name type="scientific">Micrococcus lylae</name>
    <dbReference type="NCBI Taxonomy" id="1273"/>
    <lineage>
        <taxon>Bacteria</taxon>
        <taxon>Bacillati</taxon>
        <taxon>Actinomycetota</taxon>
        <taxon>Actinomycetes</taxon>
        <taxon>Micrococcales</taxon>
        <taxon>Micrococcaceae</taxon>
        <taxon>Micrococcus</taxon>
    </lineage>
</organism>
<feature type="transmembrane region" description="Helical" evidence="1">
    <location>
        <begin position="77"/>
        <end position="97"/>
    </location>
</feature>
<protein>
    <submittedName>
        <fullName evidence="2">Uncharacterized protein</fullName>
    </submittedName>
</protein>
<evidence type="ECO:0000313" key="3">
    <source>
        <dbReference type="EMBL" id="TFH98104.1"/>
    </source>
</evidence>
<feature type="transmembrane region" description="Helical" evidence="1">
    <location>
        <begin position="17"/>
        <end position="42"/>
    </location>
</feature>